<organism evidence="5 6">
    <name type="scientific">Streptomyces virginiae</name>
    <name type="common">Streptomyces cinnamonensis</name>
    <dbReference type="NCBI Taxonomy" id="1961"/>
    <lineage>
        <taxon>Bacteria</taxon>
        <taxon>Bacillati</taxon>
        <taxon>Actinomycetota</taxon>
        <taxon>Actinomycetes</taxon>
        <taxon>Kitasatosporales</taxon>
        <taxon>Streptomycetaceae</taxon>
        <taxon>Streptomyces</taxon>
    </lineage>
</organism>
<keyword evidence="2" id="KW-0812">Transmembrane</keyword>
<dbReference type="PATRIC" id="fig|1961.12.peg.1397"/>
<accession>A0A0L8N2G3</accession>
<feature type="domain" description="Septum formation-related" evidence="4">
    <location>
        <begin position="166"/>
        <end position="251"/>
    </location>
</feature>
<feature type="transmembrane region" description="Helical" evidence="2">
    <location>
        <begin position="91"/>
        <end position="119"/>
    </location>
</feature>
<evidence type="ECO:0000256" key="2">
    <source>
        <dbReference type="SAM" id="Phobius"/>
    </source>
</evidence>
<comment type="caution">
    <text evidence="5">The sequence shown here is derived from an EMBL/GenBank/DDBJ whole genome shotgun (WGS) entry which is preliminary data.</text>
</comment>
<keyword evidence="2" id="KW-0472">Membrane</keyword>
<sequence length="266" mass="27712">MSIPPQPPSSPGPYSQPGGYGYPGQPGQPGQPGPYVGGPQPGWYAPQPQKTNTLAIVAFVMSVACALPLVPLVLGIVALSQIRTRGEKGKGLAIAAIVIHGVTIAFYGIFVILGLTGALDDTPPKRDSSGEVTEPVSGGVNDVREGDCFNTSDDLKDYHDEEGGQAALSVRIVPCDQPHKGETFAVVKLDDGAYPGTDKIVAIAEEKCGGPAFTAYAGADVNPPGKLEIYYYYPQAGTWLRGDREISCFVGDPNGPTTGSVRVTAP</sequence>
<gene>
    <name evidence="5" type="ORF">ADK75_06285</name>
</gene>
<evidence type="ECO:0000313" key="5">
    <source>
        <dbReference type="EMBL" id="KOG56869.1"/>
    </source>
</evidence>
<evidence type="ECO:0000259" key="4">
    <source>
        <dbReference type="Pfam" id="PF13845"/>
    </source>
</evidence>
<dbReference type="EMBL" id="LGUV01000031">
    <property type="protein sequence ID" value="KOG56869.1"/>
    <property type="molecule type" value="Genomic_DNA"/>
</dbReference>
<dbReference type="InterPro" id="IPR026004">
    <property type="entry name" value="Septum_form"/>
</dbReference>
<evidence type="ECO:0000256" key="1">
    <source>
        <dbReference type="SAM" id="MobiDB-lite"/>
    </source>
</evidence>
<evidence type="ECO:0008006" key="7">
    <source>
        <dbReference type="Google" id="ProtNLM"/>
    </source>
</evidence>
<evidence type="ECO:0000313" key="6">
    <source>
        <dbReference type="Proteomes" id="UP000037084"/>
    </source>
</evidence>
<evidence type="ECO:0000259" key="3">
    <source>
        <dbReference type="Pfam" id="PF13828"/>
    </source>
</evidence>
<name>A0A0L8N2G3_STRVG</name>
<dbReference type="Pfam" id="PF13828">
    <property type="entry name" value="DUF4190"/>
    <property type="match status" value="1"/>
</dbReference>
<proteinExistence type="predicted"/>
<feature type="region of interest" description="Disordered" evidence="1">
    <location>
        <begin position="1"/>
        <end position="44"/>
    </location>
</feature>
<dbReference type="AlphaFoldDB" id="A0A0L8N2G3"/>
<protein>
    <recommendedName>
        <fullName evidence="7">DUF4190 domain-containing protein</fullName>
    </recommendedName>
</protein>
<dbReference type="Pfam" id="PF13845">
    <property type="entry name" value="Septum_form"/>
    <property type="match status" value="1"/>
</dbReference>
<feature type="domain" description="DUF4190" evidence="3">
    <location>
        <begin position="54"/>
        <end position="109"/>
    </location>
</feature>
<feature type="compositionally biased region" description="Pro residues" evidence="1">
    <location>
        <begin position="1"/>
        <end position="11"/>
    </location>
</feature>
<dbReference type="Proteomes" id="UP000037084">
    <property type="component" value="Unassembled WGS sequence"/>
</dbReference>
<feature type="transmembrane region" description="Helical" evidence="2">
    <location>
        <begin position="54"/>
        <end position="79"/>
    </location>
</feature>
<keyword evidence="2" id="KW-1133">Transmembrane helix</keyword>
<reference evidence="6" key="1">
    <citation type="submission" date="2015-07" db="EMBL/GenBank/DDBJ databases">
        <authorList>
            <consortium name="Consortium for Microbial Forensics and Genomics (microFORGE)"/>
            <person name="Knight B.M."/>
            <person name="Roberts D.P."/>
            <person name="Lin D."/>
            <person name="Hari K."/>
            <person name="Fletcher J."/>
            <person name="Melcher U."/>
            <person name="Blagden T."/>
            <person name="Winegar R.A."/>
        </authorList>
    </citation>
    <scope>NUCLEOTIDE SEQUENCE [LARGE SCALE GENOMIC DNA]</scope>
    <source>
        <strain evidence="6">NRRL B-1447</strain>
    </source>
</reference>
<dbReference type="RefSeq" id="WP_053168757.1">
    <property type="nucleotide sequence ID" value="NZ_LGUV01000031.1"/>
</dbReference>
<dbReference type="OrthoDB" id="3628931at2"/>
<dbReference type="InterPro" id="IPR025241">
    <property type="entry name" value="DUF4190"/>
</dbReference>